<evidence type="ECO:0000259" key="6">
    <source>
        <dbReference type="Pfam" id="PF12894"/>
    </source>
</evidence>
<dbReference type="InterPro" id="IPR024977">
    <property type="entry name" value="Apc4-like_WD40_dom"/>
</dbReference>
<dbReference type="PROSITE" id="PS50082">
    <property type="entry name" value="WD_REPEATS_2"/>
    <property type="match status" value="4"/>
</dbReference>
<dbReference type="EMBL" id="UYRX01000537">
    <property type="protein sequence ID" value="VDK83551.1"/>
    <property type="molecule type" value="Genomic_DNA"/>
</dbReference>
<dbReference type="Pfam" id="PF12894">
    <property type="entry name" value="ANAPC4_WD40"/>
    <property type="match status" value="1"/>
</dbReference>
<dbReference type="GO" id="GO:0030042">
    <property type="term" value="P:actin filament depolymerization"/>
    <property type="evidence" value="ECO:0007669"/>
    <property type="project" value="TreeGrafter"/>
</dbReference>
<feature type="domain" description="Anaphase-promoting complex subunit 4-like WD40" evidence="6">
    <location>
        <begin position="461"/>
        <end position="524"/>
    </location>
</feature>
<dbReference type="Pfam" id="PF00400">
    <property type="entry name" value="WD40"/>
    <property type="match status" value="5"/>
</dbReference>
<dbReference type="InterPro" id="IPR036322">
    <property type="entry name" value="WD40_repeat_dom_sf"/>
</dbReference>
<dbReference type="InterPro" id="IPR015943">
    <property type="entry name" value="WD40/YVTN_repeat-like_dom_sf"/>
</dbReference>
<evidence type="ECO:0000256" key="5">
    <source>
        <dbReference type="PROSITE-ProRule" id="PRU00221"/>
    </source>
</evidence>
<dbReference type="AlphaFoldDB" id="A0A3P6V0V0"/>
<feature type="repeat" description="WD" evidence="5">
    <location>
        <begin position="58"/>
        <end position="99"/>
    </location>
</feature>
<dbReference type="GO" id="GO:0030864">
    <property type="term" value="C:cortical actin cytoskeleton"/>
    <property type="evidence" value="ECO:0007669"/>
    <property type="project" value="TreeGrafter"/>
</dbReference>
<feature type="repeat" description="WD" evidence="5">
    <location>
        <begin position="323"/>
        <end position="364"/>
    </location>
</feature>
<sequence length="614" mass="66981">MTSTEEYAQDAVFASLPRTVRGMPLSLHASPDGERLIYCNGNSVYIRSIQNPKECEIYTEHANPTTTAKYSPSGFYIASGDQSGKIRIWDATQPTHILKAEYSILSGPVRDIAWSDDSKRIAVVGEGRERFGHVFLFDTGTSNGNLSGQSRTMSSIDFRPTRPYRLVSGSEDNTVALFEGPPFKFMTLFHEHTRFVYCVQYNVVGTMFASSGADGKVILYEGVSGQKEGELVDDQCKGAAHSGSVFALCWSPDGQRIATASGDKTIKIWDVASRKLERTFVMGKNVDDQQLCVIWTNVFLAGVSLSGFINILDLESGLVSKVLRGHNKPITALAVCPEKFLAFTADFEGNITRWCLNSGDSERLLPAIHNSQVSDMSVSPSGTLVSVGWDDSIAFTSFPGSLDGVQTNKVKLSSQPRKVALDSDGKIAVVACQKSVTVFSDGKLMISENIDYEASCVAVAPDSRLASVGSQEGKVHIYELNGNQMKEIKSISQTGSITSLSWSPNGNFLVSTDANRKVIPYSVNDHYKCVTEKDWTFHSARVNCSAWSPDSRFVATGGIDTNVIVWDLKHSGEHPIIIKGAHTMSAINGIVWLCANRIITVGQDSVLKIWKVSV</sequence>
<dbReference type="PROSITE" id="PS50294">
    <property type="entry name" value="WD_REPEATS_REGION"/>
    <property type="match status" value="3"/>
</dbReference>
<feature type="repeat" description="WD" evidence="5">
    <location>
        <begin position="535"/>
        <end position="569"/>
    </location>
</feature>
<name>A0A3P6V0V0_LITSI</name>
<dbReference type="PANTHER" id="PTHR19856">
    <property type="entry name" value="WD-REPEATCONTAINING PROTEIN WDR1"/>
    <property type="match status" value="1"/>
</dbReference>
<evidence type="ECO:0000256" key="3">
    <source>
        <dbReference type="ARBA" id="ARBA00038366"/>
    </source>
</evidence>
<dbReference type="OrthoDB" id="2306at2759"/>
<evidence type="ECO:0000256" key="1">
    <source>
        <dbReference type="ARBA" id="ARBA00022574"/>
    </source>
</evidence>
<proteinExistence type="inferred from homology"/>
<dbReference type="OMA" id="FYQGPPF"/>
<dbReference type="SMART" id="SM00320">
    <property type="entry name" value="WD40"/>
    <property type="match status" value="11"/>
</dbReference>
<keyword evidence="8" id="KW-1185">Reference proteome</keyword>
<organism evidence="7 8">
    <name type="scientific">Litomosoides sigmodontis</name>
    <name type="common">Filarial nematode worm</name>
    <dbReference type="NCBI Taxonomy" id="42156"/>
    <lineage>
        <taxon>Eukaryota</taxon>
        <taxon>Metazoa</taxon>
        <taxon>Ecdysozoa</taxon>
        <taxon>Nematoda</taxon>
        <taxon>Chromadorea</taxon>
        <taxon>Rhabditida</taxon>
        <taxon>Spirurina</taxon>
        <taxon>Spiruromorpha</taxon>
        <taxon>Filarioidea</taxon>
        <taxon>Onchocercidae</taxon>
        <taxon>Litomosoides</taxon>
    </lineage>
</organism>
<evidence type="ECO:0000313" key="7">
    <source>
        <dbReference type="EMBL" id="VDK83551.1"/>
    </source>
</evidence>
<keyword evidence="2" id="KW-0677">Repeat</keyword>
<dbReference type="SUPFAM" id="SSF50978">
    <property type="entry name" value="WD40 repeat-like"/>
    <property type="match status" value="2"/>
</dbReference>
<dbReference type="PRINTS" id="PR00320">
    <property type="entry name" value="GPROTEINBRPT"/>
</dbReference>
<dbReference type="FunFam" id="2.130.10.10:FF:000102">
    <property type="entry name" value="Actin-interacting protein 1"/>
    <property type="match status" value="1"/>
</dbReference>
<evidence type="ECO:0000256" key="4">
    <source>
        <dbReference type="ARBA" id="ARBA00067845"/>
    </source>
</evidence>
<accession>A0A3P6V0V0</accession>
<dbReference type="GO" id="GO:0030834">
    <property type="term" value="P:regulation of actin filament depolymerization"/>
    <property type="evidence" value="ECO:0007669"/>
    <property type="project" value="UniProtKB-ARBA"/>
</dbReference>
<dbReference type="Proteomes" id="UP000277928">
    <property type="component" value="Unassembled WGS sequence"/>
</dbReference>
<dbReference type="CDD" id="cd00200">
    <property type="entry name" value="WD40"/>
    <property type="match status" value="1"/>
</dbReference>
<dbReference type="STRING" id="42156.A0A3P6V0V0"/>
<dbReference type="PANTHER" id="PTHR19856:SF0">
    <property type="entry name" value="WD REPEAT-CONTAINING PROTEIN 1"/>
    <property type="match status" value="1"/>
</dbReference>
<evidence type="ECO:0000256" key="2">
    <source>
        <dbReference type="ARBA" id="ARBA00022737"/>
    </source>
</evidence>
<dbReference type="GO" id="GO:0040011">
    <property type="term" value="P:locomotion"/>
    <property type="evidence" value="ECO:0007669"/>
    <property type="project" value="TreeGrafter"/>
</dbReference>
<dbReference type="GO" id="GO:0051015">
    <property type="term" value="F:actin filament binding"/>
    <property type="evidence" value="ECO:0007669"/>
    <property type="project" value="TreeGrafter"/>
</dbReference>
<dbReference type="InterPro" id="IPR001680">
    <property type="entry name" value="WD40_rpt"/>
</dbReference>
<dbReference type="FunFam" id="2.130.10.10:FF:000167">
    <property type="entry name" value="Actin-interacting protein 1"/>
    <property type="match status" value="1"/>
</dbReference>
<dbReference type="PROSITE" id="PS00678">
    <property type="entry name" value="WD_REPEATS_1"/>
    <property type="match status" value="2"/>
</dbReference>
<dbReference type="GO" id="GO:0030833">
    <property type="term" value="P:regulation of actin filament polymerization"/>
    <property type="evidence" value="ECO:0007669"/>
    <property type="project" value="UniProtKB-ARBA"/>
</dbReference>
<evidence type="ECO:0000313" key="8">
    <source>
        <dbReference type="Proteomes" id="UP000277928"/>
    </source>
</evidence>
<gene>
    <name evidence="7" type="ORF">NLS_LOCUS6261</name>
</gene>
<dbReference type="InterPro" id="IPR020472">
    <property type="entry name" value="WD40_PAC1"/>
</dbReference>
<dbReference type="GO" id="GO:0045214">
    <property type="term" value="P:sarcomere organization"/>
    <property type="evidence" value="ECO:0007669"/>
    <property type="project" value="TreeGrafter"/>
</dbReference>
<protein>
    <recommendedName>
        <fullName evidence="4">Actin-interacting protein 1</fullName>
    </recommendedName>
</protein>
<comment type="similarity">
    <text evidence="3">Belongs to the WD repeat AIP1 family.</text>
</comment>
<reference evidence="7 8" key="1">
    <citation type="submission" date="2018-08" db="EMBL/GenBank/DDBJ databases">
        <authorList>
            <person name="Laetsch R D."/>
            <person name="Stevens L."/>
            <person name="Kumar S."/>
            <person name="Blaxter L. M."/>
        </authorList>
    </citation>
    <scope>NUCLEOTIDE SEQUENCE [LARGE SCALE GENOMIC DNA]</scope>
</reference>
<dbReference type="InterPro" id="IPR019775">
    <property type="entry name" value="WD40_repeat_CS"/>
</dbReference>
<keyword evidence="1 5" id="KW-0853">WD repeat</keyword>
<dbReference type="Gene3D" id="2.130.10.10">
    <property type="entry name" value="YVTN repeat-like/Quinoprotein amine dehydrogenase"/>
    <property type="match status" value="2"/>
</dbReference>
<feature type="repeat" description="WD" evidence="5">
    <location>
        <begin position="238"/>
        <end position="279"/>
    </location>
</feature>